<dbReference type="EMBL" id="BACD03000010">
    <property type="protein sequence ID" value="GAO47725.1"/>
    <property type="molecule type" value="Genomic_DNA"/>
</dbReference>
<organism evidence="1 2">
    <name type="scientific">Saitoella complicata (strain BCRC 22490 / CBS 7301 / JCM 7358 / NBRC 10748 / NRRL Y-17804)</name>
    <dbReference type="NCBI Taxonomy" id="698492"/>
    <lineage>
        <taxon>Eukaryota</taxon>
        <taxon>Fungi</taxon>
        <taxon>Dikarya</taxon>
        <taxon>Ascomycota</taxon>
        <taxon>Taphrinomycotina</taxon>
        <taxon>Taphrinomycotina incertae sedis</taxon>
        <taxon>Saitoella</taxon>
    </lineage>
</organism>
<name>A0A0E9NE85_SAICN</name>
<comment type="caution">
    <text evidence="1">The sequence shown here is derived from an EMBL/GenBank/DDBJ whole genome shotgun (WGS) entry which is preliminary data.</text>
</comment>
<accession>A0A0E9NE85</accession>
<gene>
    <name evidence="1" type="ORF">G7K_1924-t1</name>
</gene>
<reference evidence="1 2" key="2">
    <citation type="journal article" date="2014" name="J. Gen. Appl. Microbiol.">
        <title>The early diverging ascomycetous budding yeast Saitoella complicata has three histone deacetylases belonging to the Clr6, Hos2, and Rpd3 lineages.</title>
        <authorList>
            <person name="Nishida H."/>
            <person name="Matsumoto T."/>
            <person name="Kondo S."/>
            <person name="Hamamoto M."/>
            <person name="Yoshikawa H."/>
        </authorList>
    </citation>
    <scope>NUCLEOTIDE SEQUENCE [LARGE SCALE GENOMIC DNA]</scope>
    <source>
        <strain evidence="1 2">NRRL Y-17804</strain>
    </source>
</reference>
<evidence type="ECO:0000313" key="1">
    <source>
        <dbReference type="EMBL" id="GAO47725.1"/>
    </source>
</evidence>
<proteinExistence type="predicted"/>
<evidence type="ECO:0000313" key="2">
    <source>
        <dbReference type="Proteomes" id="UP000033140"/>
    </source>
</evidence>
<reference evidence="1 2" key="3">
    <citation type="journal article" date="2015" name="Genome Announc.">
        <title>Draft Genome Sequence of the Archiascomycetous Yeast Saitoella complicata.</title>
        <authorList>
            <person name="Yamauchi K."/>
            <person name="Kondo S."/>
            <person name="Hamamoto M."/>
            <person name="Takahashi Y."/>
            <person name="Ogura Y."/>
            <person name="Hayashi T."/>
            <person name="Nishida H."/>
        </authorList>
    </citation>
    <scope>NUCLEOTIDE SEQUENCE [LARGE SCALE GENOMIC DNA]</scope>
    <source>
        <strain evidence="1 2">NRRL Y-17804</strain>
    </source>
</reference>
<dbReference type="AlphaFoldDB" id="A0A0E9NE85"/>
<keyword evidence="2" id="KW-1185">Reference proteome</keyword>
<protein>
    <submittedName>
        <fullName evidence="1">Uncharacterized protein</fullName>
    </submittedName>
</protein>
<sequence>MPIKIKMIISLPLKNLSNYDVTFKSPIDCCFVVRAAEIFPRSAPSQTVLDAVFSDGFEPIETFFAPAYSRKRQQWVRVKIQPTQESQDVRFPDLTFLDFLELQVANNINH</sequence>
<dbReference type="Proteomes" id="UP000033140">
    <property type="component" value="Unassembled WGS sequence"/>
</dbReference>
<reference evidence="1 2" key="1">
    <citation type="journal article" date="2011" name="J. Gen. Appl. Microbiol.">
        <title>Draft genome sequencing of the enigmatic yeast Saitoella complicata.</title>
        <authorList>
            <person name="Nishida H."/>
            <person name="Hamamoto M."/>
            <person name="Sugiyama J."/>
        </authorList>
    </citation>
    <scope>NUCLEOTIDE SEQUENCE [LARGE SCALE GENOMIC DNA]</scope>
    <source>
        <strain evidence="1 2">NRRL Y-17804</strain>
    </source>
</reference>